<evidence type="ECO:0000256" key="1">
    <source>
        <dbReference type="SAM" id="MobiDB-lite"/>
    </source>
</evidence>
<feature type="compositionally biased region" description="Basic and acidic residues" evidence="1">
    <location>
        <begin position="167"/>
        <end position="194"/>
    </location>
</feature>
<organism evidence="2 3">
    <name type="scientific">Olpidium bornovanus</name>
    <dbReference type="NCBI Taxonomy" id="278681"/>
    <lineage>
        <taxon>Eukaryota</taxon>
        <taxon>Fungi</taxon>
        <taxon>Fungi incertae sedis</taxon>
        <taxon>Olpidiomycota</taxon>
        <taxon>Olpidiomycotina</taxon>
        <taxon>Olpidiomycetes</taxon>
        <taxon>Olpidiales</taxon>
        <taxon>Olpidiaceae</taxon>
        <taxon>Olpidium</taxon>
    </lineage>
</organism>
<feature type="compositionally biased region" description="Low complexity" evidence="1">
    <location>
        <begin position="340"/>
        <end position="384"/>
    </location>
</feature>
<evidence type="ECO:0000313" key="3">
    <source>
        <dbReference type="Proteomes" id="UP000673691"/>
    </source>
</evidence>
<accession>A0A8H7ZPZ3</accession>
<feature type="region of interest" description="Disordered" evidence="1">
    <location>
        <begin position="38"/>
        <end position="321"/>
    </location>
</feature>
<name>A0A8H7ZPZ3_9FUNG</name>
<dbReference type="AlphaFoldDB" id="A0A8H7ZPZ3"/>
<feature type="compositionally biased region" description="Low complexity" evidence="1">
    <location>
        <begin position="219"/>
        <end position="229"/>
    </location>
</feature>
<feature type="region of interest" description="Disordered" evidence="1">
    <location>
        <begin position="1"/>
        <end position="20"/>
    </location>
</feature>
<feature type="compositionally biased region" description="Basic residues" evidence="1">
    <location>
        <begin position="51"/>
        <end position="67"/>
    </location>
</feature>
<feature type="compositionally biased region" description="Basic and acidic residues" evidence="1">
    <location>
        <begin position="132"/>
        <end position="141"/>
    </location>
</feature>
<comment type="caution">
    <text evidence="2">The sequence shown here is derived from an EMBL/GenBank/DDBJ whole genome shotgun (WGS) entry which is preliminary data.</text>
</comment>
<feature type="compositionally biased region" description="Basic residues" evidence="1">
    <location>
        <begin position="99"/>
        <end position="112"/>
    </location>
</feature>
<evidence type="ECO:0000313" key="2">
    <source>
        <dbReference type="EMBL" id="KAG5457304.1"/>
    </source>
</evidence>
<sequence>MATPSDVLAVISRPPGPRCAAGRRLPALVRLLFAHPVGGASAAAPPPSAAGRRRRRHPRRPARRRRPFTPTPAPPRRRLRRLTALAFPETPPPFSLAPRSRRALRLALKSKVRAAGPAKVVSPGAGGGADAHGPRGRDASRKGSGGQRGPDRGWPGRRRQAGAGAGSHHDAVGVRADRRRALARERREELDRRGPRGAPRARPEGARPALGRRRRRRFLAAGRAAADAGARGGGRPPRALRPRRRPGPLGPGPHRPARRPGRPLRAPQVRRPASPAGDRLRPRRGRPRRAPPRRHREGARPGLLRPGLPAGRAGRGRPLPAGLRRAPVEMLALSRQLLQRPGVGFPGPRRGRAGRLSARRPGAPAGPRRPARGVPRVGRQARGRAPGDRPARPPSHGGHRFRPQGRARPLGTPSGRFPPTLPREVRRLRPGTRRRNRACPPELAPGRRKVNETWEGRFFLVGIAGGTGGTAKNSMRPGVLALTQPPGRRTFDLANFPDQLDATANNLKPVLITDVLREIGGLVLWVTPGAKLPSPLHRVWDAIARRGVYALGTPGGVEIE</sequence>
<dbReference type="Proteomes" id="UP000673691">
    <property type="component" value="Unassembled WGS sequence"/>
</dbReference>
<feature type="region of interest" description="Disordered" evidence="1">
    <location>
        <begin position="340"/>
        <end position="446"/>
    </location>
</feature>
<gene>
    <name evidence="2" type="ORF">BJ554DRAFT_2725</name>
</gene>
<reference evidence="2 3" key="1">
    <citation type="journal article" name="Sci. Rep.">
        <title>Genome-scale phylogenetic analyses confirm Olpidium as the closest living zoosporic fungus to the non-flagellated, terrestrial fungi.</title>
        <authorList>
            <person name="Chang Y."/>
            <person name="Rochon D."/>
            <person name="Sekimoto S."/>
            <person name="Wang Y."/>
            <person name="Chovatia M."/>
            <person name="Sandor L."/>
            <person name="Salamov A."/>
            <person name="Grigoriev I.V."/>
            <person name="Stajich J.E."/>
            <person name="Spatafora J.W."/>
        </authorList>
    </citation>
    <scope>NUCLEOTIDE SEQUENCE [LARGE SCALE GENOMIC DNA]</scope>
    <source>
        <strain evidence="2">S191</strain>
    </source>
</reference>
<proteinExistence type="predicted"/>
<protein>
    <submittedName>
        <fullName evidence="2">Uncharacterized protein</fullName>
    </submittedName>
</protein>
<feature type="compositionally biased region" description="Basic residues" evidence="1">
    <location>
        <begin position="281"/>
        <end position="297"/>
    </location>
</feature>
<dbReference type="EMBL" id="JAEFCI010010295">
    <property type="protein sequence ID" value="KAG5457304.1"/>
    <property type="molecule type" value="Genomic_DNA"/>
</dbReference>
<feature type="compositionally biased region" description="Low complexity" evidence="1">
    <location>
        <begin position="300"/>
        <end position="321"/>
    </location>
</feature>
<keyword evidence="3" id="KW-1185">Reference proteome</keyword>
<feature type="compositionally biased region" description="Basic residues" evidence="1">
    <location>
        <begin position="426"/>
        <end position="437"/>
    </location>
</feature>